<accession>A0A8J1XFV0</accession>
<keyword evidence="2 8" id="KW-0812">Transmembrane</keyword>
<evidence type="ECO:0000256" key="9">
    <source>
        <dbReference type="SAM" id="MobiDB-lite"/>
    </source>
</evidence>
<dbReference type="PROSITE" id="PS50262">
    <property type="entry name" value="G_PROTEIN_RECEP_F1_2"/>
    <property type="match status" value="1"/>
</dbReference>
<dbReference type="SUPFAM" id="SSF81321">
    <property type="entry name" value="Family A G protein-coupled receptor-like"/>
    <property type="match status" value="1"/>
</dbReference>
<evidence type="ECO:0000256" key="6">
    <source>
        <dbReference type="ARBA" id="ARBA00023170"/>
    </source>
</evidence>
<dbReference type="InterPro" id="IPR017452">
    <property type="entry name" value="GPCR_Rhodpsn_7TM"/>
</dbReference>
<protein>
    <submittedName>
        <fullName evidence="12">Uncharacterized protein</fullName>
    </submittedName>
</protein>
<dbReference type="CDD" id="cd14997">
    <property type="entry name" value="7tmA_ETH-R"/>
    <property type="match status" value="1"/>
</dbReference>
<dbReference type="PRINTS" id="PR00237">
    <property type="entry name" value="GPCRRHODOPSN"/>
</dbReference>
<evidence type="ECO:0000256" key="5">
    <source>
        <dbReference type="ARBA" id="ARBA00023136"/>
    </source>
</evidence>
<feature type="signal peptide" evidence="11">
    <location>
        <begin position="1"/>
        <end position="19"/>
    </location>
</feature>
<feature type="transmembrane region" description="Helical" evidence="10">
    <location>
        <begin position="128"/>
        <end position="150"/>
    </location>
</feature>
<evidence type="ECO:0000313" key="12">
    <source>
        <dbReference type="EMBL" id="CAH1784475.1"/>
    </source>
</evidence>
<feature type="chain" id="PRO_5043837522" evidence="11">
    <location>
        <begin position="20"/>
        <end position="483"/>
    </location>
</feature>
<keyword evidence="13" id="KW-1185">Reference proteome</keyword>
<proteinExistence type="inferred from homology"/>
<comment type="similarity">
    <text evidence="8">Belongs to the G-protein coupled receptor 1 family.</text>
</comment>
<organism evidence="12 13">
    <name type="scientific">Owenia fusiformis</name>
    <name type="common">Polychaete worm</name>
    <dbReference type="NCBI Taxonomy" id="6347"/>
    <lineage>
        <taxon>Eukaryota</taxon>
        <taxon>Metazoa</taxon>
        <taxon>Spiralia</taxon>
        <taxon>Lophotrochozoa</taxon>
        <taxon>Annelida</taxon>
        <taxon>Polychaeta</taxon>
        <taxon>Sedentaria</taxon>
        <taxon>Canalipalpata</taxon>
        <taxon>Sabellida</taxon>
        <taxon>Oweniida</taxon>
        <taxon>Oweniidae</taxon>
        <taxon>Owenia</taxon>
    </lineage>
</organism>
<feature type="transmembrane region" description="Helical" evidence="10">
    <location>
        <begin position="310"/>
        <end position="335"/>
    </location>
</feature>
<evidence type="ECO:0000313" key="13">
    <source>
        <dbReference type="Proteomes" id="UP000749559"/>
    </source>
</evidence>
<gene>
    <name evidence="12" type="ORF">OFUS_LOCUS10665</name>
</gene>
<keyword evidence="4 8" id="KW-0297">G-protein coupled receptor</keyword>
<dbReference type="GO" id="GO:0004930">
    <property type="term" value="F:G protein-coupled receptor activity"/>
    <property type="evidence" value="ECO:0007669"/>
    <property type="project" value="UniProtKB-KW"/>
</dbReference>
<keyword evidence="7 8" id="KW-0807">Transducer</keyword>
<dbReference type="PANTHER" id="PTHR24243:SF233">
    <property type="entry name" value="THYROTROPIN-RELEASING HORMONE RECEPTOR"/>
    <property type="match status" value="1"/>
</dbReference>
<name>A0A8J1XFV0_OWEFU</name>
<feature type="transmembrane region" description="Helical" evidence="10">
    <location>
        <begin position="209"/>
        <end position="230"/>
    </location>
</feature>
<dbReference type="OrthoDB" id="10036964at2759"/>
<feature type="transmembrane region" description="Helical" evidence="10">
    <location>
        <begin position="89"/>
        <end position="116"/>
    </location>
</feature>
<evidence type="ECO:0000256" key="8">
    <source>
        <dbReference type="RuleBase" id="RU000688"/>
    </source>
</evidence>
<evidence type="ECO:0000256" key="2">
    <source>
        <dbReference type="ARBA" id="ARBA00022692"/>
    </source>
</evidence>
<feature type="region of interest" description="Disordered" evidence="9">
    <location>
        <begin position="413"/>
        <end position="445"/>
    </location>
</feature>
<dbReference type="GO" id="GO:0005886">
    <property type="term" value="C:plasma membrane"/>
    <property type="evidence" value="ECO:0007669"/>
    <property type="project" value="TreeGrafter"/>
</dbReference>
<dbReference type="InterPro" id="IPR000276">
    <property type="entry name" value="GPCR_Rhodpsn"/>
</dbReference>
<dbReference type="Proteomes" id="UP000749559">
    <property type="component" value="Unassembled WGS sequence"/>
</dbReference>
<evidence type="ECO:0000256" key="3">
    <source>
        <dbReference type="ARBA" id="ARBA00022989"/>
    </source>
</evidence>
<feature type="region of interest" description="Disordered" evidence="9">
    <location>
        <begin position="34"/>
        <end position="79"/>
    </location>
</feature>
<dbReference type="AlphaFoldDB" id="A0A8J1XFV0"/>
<evidence type="ECO:0000256" key="11">
    <source>
        <dbReference type="SAM" id="SignalP"/>
    </source>
</evidence>
<comment type="subcellular location">
    <subcellularLocation>
        <location evidence="1">Membrane</location>
        <topology evidence="1">Multi-pass membrane protein</topology>
    </subcellularLocation>
</comment>
<feature type="transmembrane region" description="Helical" evidence="10">
    <location>
        <begin position="258"/>
        <end position="282"/>
    </location>
</feature>
<feature type="compositionally biased region" description="Basic and acidic residues" evidence="9">
    <location>
        <begin position="66"/>
        <end position="78"/>
    </location>
</feature>
<dbReference type="EMBL" id="CAIIXF020000005">
    <property type="protein sequence ID" value="CAH1784475.1"/>
    <property type="molecule type" value="Genomic_DNA"/>
</dbReference>
<dbReference type="Pfam" id="PF00001">
    <property type="entry name" value="7tm_1"/>
    <property type="match status" value="1"/>
</dbReference>
<dbReference type="Gene3D" id="1.20.1070.10">
    <property type="entry name" value="Rhodopsin 7-helix transmembrane proteins"/>
    <property type="match status" value="1"/>
</dbReference>
<keyword evidence="6 8" id="KW-0675">Receptor</keyword>
<keyword evidence="11" id="KW-0732">Signal</keyword>
<dbReference type="PROSITE" id="PS00237">
    <property type="entry name" value="G_PROTEIN_RECEP_F1_1"/>
    <property type="match status" value="1"/>
</dbReference>
<feature type="compositionally biased region" description="Polar residues" evidence="9">
    <location>
        <begin position="43"/>
        <end position="64"/>
    </location>
</feature>
<reference evidence="12" key="1">
    <citation type="submission" date="2022-03" db="EMBL/GenBank/DDBJ databases">
        <authorList>
            <person name="Martin C."/>
        </authorList>
    </citation>
    <scope>NUCLEOTIDE SEQUENCE</scope>
</reference>
<evidence type="ECO:0000256" key="10">
    <source>
        <dbReference type="SAM" id="Phobius"/>
    </source>
</evidence>
<feature type="transmembrane region" description="Helical" evidence="10">
    <location>
        <begin position="170"/>
        <end position="188"/>
    </location>
</feature>
<evidence type="ECO:0000256" key="1">
    <source>
        <dbReference type="ARBA" id="ARBA00004141"/>
    </source>
</evidence>
<keyword evidence="3 10" id="KW-1133">Transmembrane helix</keyword>
<evidence type="ECO:0000256" key="7">
    <source>
        <dbReference type="ARBA" id="ARBA00023224"/>
    </source>
</evidence>
<dbReference type="PANTHER" id="PTHR24243">
    <property type="entry name" value="G-PROTEIN COUPLED RECEPTOR"/>
    <property type="match status" value="1"/>
</dbReference>
<keyword evidence="5 10" id="KW-0472">Membrane</keyword>
<evidence type="ECO:0000256" key="4">
    <source>
        <dbReference type="ARBA" id="ARBA00023040"/>
    </source>
</evidence>
<sequence length="483" mass="54876">MNVFILWTAFSLVVLPTSSEIKGNVTSYDTTVNTDPMNDVHTDTATTESESTNTKYTENGSIQVQVERRTNDTTERPRGRSVVPTIPKYIVIATTFFYVLIFLVGVLGNILVIFVVSKNPDMKSSTNFFLVNLSIADLLVLIIAMPPSLVDVYSRDVWYFGEVMCKAIPFLEWAVTNASVLTILAISFERYYAICKPLKAQYTCTFARMIKTVIFIWLTALIVSSPFAIIPEEKDTKWLDGTPIKACRFQIKETWMMVYIVFSTCVLFALPFVILLVLYSVISRQLMTDSNLSELKADTSHTSCRARKQVVLMLFMVVIMYFICMLPQTVIRLWIATRTNEQLRILGLERYTNLIYSCRGMFYLNSSINPVLYNIMSTKFREAFMVALGFRKRGFYRRGTIVTTLSNTGMTVTSHRDSVSSSQTGYYPGSSVKNSRPSQTSLDHLNNGSSVQFKLGYKSKMKFDNTRSTLEPLVSYKENGYKV</sequence>
<comment type="caution">
    <text evidence="12">The sequence shown here is derived from an EMBL/GenBank/DDBJ whole genome shotgun (WGS) entry which is preliminary data.</text>
</comment>